<feature type="compositionally biased region" description="Basic residues" evidence="1">
    <location>
        <begin position="15"/>
        <end position="24"/>
    </location>
</feature>
<feature type="compositionally biased region" description="Basic residues" evidence="1">
    <location>
        <begin position="55"/>
        <end position="68"/>
    </location>
</feature>
<proteinExistence type="predicted"/>
<evidence type="ECO:0000313" key="3">
    <source>
        <dbReference type="Proteomes" id="UP000321555"/>
    </source>
</evidence>
<sequence length="230" mass="26983">MKHKKDNCKDDHHEDHHKKHKKDKHKDDHHDHHKDHCKKKKKDKRKDDHHDHHEDHHKKHKKKKCKDHHHKENCVEEVLEAILKAQKKAKRDDECKVSCKESIKELLGEEKKPKKNTIPFILYCDCEPFKGTGVTTFTTHSKKKKFACISTFIFKIKDLDDNCAVLELLTFKPKKSCHEDSGKKCDHKEPSSPCRQIDHKDVDDLMRTGICITVDLSCFCAITCLPAIKL</sequence>
<dbReference type="Proteomes" id="UP000321555">
    <property type="component" value="Chromosome"/>
</dbReference>
<dbReference type="KEGG" id="bda:FSZ17_02340"/>
<reference evidence="3" key="1">
    <citation type="submission" date="2019-08" db="EMBL/GenBank/DDBJ databases">
        <authorList>
            <person name="Zheng X."/>
        </authorList>
    </citation>
    <scope>NUCLEOTIDE SEQUENCE [LARGE SCALE GENOMIC DNA]</scope>
    <source>
        <strain evidence="3">FJAT-25496</strain>
    </source>
</reference>
<keyword evidence="2" id="KW-0167">Capsid protein</keyword>
<feature type="compositionally biased region" description="Basic residues" evidence="1">
    <location>
        <begin position="31"/>
        <end position="44"/>
    </location>
</feature>
<evidence type="ECO:0000256" key="1">
    <source>
        <dbReference type="SAM" id="MobiDB-lite"/>
    </source>
</evidence>
<evidence type="ECO:0000313" key="2">
    <source>
        <dbReference type="EMBL" id="QED49976.1"/>
    </source>
</evidence>
<feature type="region of interest" description="Disordered" evidence="1">
    <location>
        <begin position="1"/>
        <end position="68"/>
    </location>
</feature>
<keyword evidence="2" id="KW-0946">Virion</keyword>
<dbReference type="STRING" id="1742359.GCA_001439625_04310"/>
<dbReference type="OrthoDB" id="1655185at2"/>
<dbReference type="AlphaFoldDB" id="A0A5B8ZEN8"/>
<gene>
    <name evidence="2" type="ORF">FSZ17_02340</name>
</gene>
<feature type="compositionally biased region" description="Basic and acidic residues" evidence="1">
    <location>
        <begin position="45"/>
        <end position="54"/>
    </location>
</feature>
<name>A0A5B8ZEN8_CYTDA</name>
<organism evidence="2 3">
    <name type="scientific">Cytobacillus dafuensis</name>
    <name type="common">Bacillus dafuensis</name>
    <dbReference type="NCBI Taxonomy" id="1742359"/>
    <lineage>
        <taxon>Bacteria</taxon>
        <taxon>Bacillati</taxon>
        <taxon>Bacillota</taxon>
        <taxon>Bacilli</taxon>
        <taxon>Bacillales</taxon>
        <taxon>Bacillaceae</taxon>
        <taxon>Cytobacillus</taxon>
    </lineage>
</organism>
<keyword evidence="3" id="KW-1185">Reference proteome</keyword>
<dbReference type="EMBL" id="CP042593">
    <property type="protein sequence ID" value="QED49976.1"/>
    <property type="molecule type" value="Genomic_DNA"/>
</dbReference>
<dbReference type="Pfam" id="PF10612">
    <property type="entry name" value="Spore-coat_CotZ"/>
    <property type="match status" value="1"/>
</dbReference>
<dbReference type="InterPro" id="IPR019593">
    <property type="entry name" value="Spore_coat_protein_Z/Y"/>
</dbReference>
<protein>
    <submittedName>
        <fullName evidence="2">Spore coat protein</fullName>
    </submittedName>
</protein>
<accession>A0A5B8ZEN8</accession>